<feature type="transmembrane region" description="Helical" evidence="5">
    <location>
        <begin position="493"/>
        <end position="512"/>
    </location>
</feature>
<keyword evidence="2 5" id="KW-0812">Transmembrane</keyword>
<dbReference type="Proteomes" id="UP001524587">
    <property type="component" value="Unassembled WGS sequence"/>
</dbReference>
<feature type="transmembrane region" description="Helical" evidence="5">
    <location>
        <begin position="198"/>
        <end position="218"/>
    </location>
</feature>
<feature type="transmembrane region" description="Helical" evidence="5">
    <location>
        <begin position="159"/>
        <end position="178"/>
    </location>
</feature>
<keyword evidence="4 5" id="KW-0472">Membrane</keyword>
<comment type="caution">
    <text evidence="6">The sequence shown here is derived from an EMBL/GenBank/DDBJ whole genome shotgun (WGS) entry which is preliminary data.</text>
</comment>
<dbReference type="Pfam" id="PF13520">
    <property type="entry name" value="AA_permease_2"/>
    <property type="match status" value="1"/>
</dbReference>
<evidence type="ECO:0000256" key="4">
    <source>
        <dbReference type="ARBA" id="ARBA00023136"/>
    </source>
</evidence>
<proteinExistence type="predicted"/>
<sequence length="527" mass="55644">MPPSLKRSVGGWSLLFTGIGSIIGSGWLFGAERAASIAGPAAILAWLIGAAVVLILAIVASELGGMFPVSGGMVRFSHATHGPLVGFLAGFANWIAIVSAIPVEAEASVQYMSSWPYGWAHALYDGSSLTTPGLLIAGVLVVIYMLLNYWSVQIFAKSNLAITLFKLVVPALTGIALFCSEFHAGNVAGTTPGSGGFMPFGAAGVLTAVATSGIVFAYNGFQSPLNLAGEARNPDRSIPFAVVGSVAIAAVIYVLLQVSYLGAINPAQLLSAGGWAHINFSSPFAQLALAFQLNWLAFLLYFDAFLSPSGTGSAYMASTSRMIVGMERNGTAPEAFGRIHPLYGAPRNALWFNLAISFIFLYFFRGWGALAAVVSVATVISYLMIPIAALTLRRTAPALRRPVRTPALGVLGPVAFVVASELLYWARWPLTAEIILLLAAAVPIYGFYRRNAGAAALMAEFRASIWLLCFLPALAFLSWIGSREFGGLGILPYGWDMLIVALVSLGFCFWGVRSGIAEPAVADLIEA</sequence>
<feature type="transmembrane region" description="Helical" evidence="5">
    <location>
        <begin position="238"/>
        <end position="264"/>
    </location>
</feature>
<evidence type="ECO:0000256" key="1">
    <source>
        <dbReference type="ARBA" id="ARBA00004141"/>
    </source>
</evidence>
<feature type="transmembrane region" description="Helical" evidence="5">
    <location>
        <begin position="284"/>
        <end position="306"/>
    </location>
</feature>
<feature type="transmembrane region" description="Helical" evidence="5">
    <location>
        <begin position="12"/>
        <end position="31"/>
    </location>
</feature>
<reference evidence="6 7" key="1">
    <citation type="submission" date="2022-06" db="EMBL/GenBank/DDBJ databases">
        <title>Endosaccharibacter gen. nov., sp. nov., endophytic bacteria isolated from sugarcane.</title>
        <authorList>
            <person name="Pitiwittayakul N."/>
            <person name="Yukphan P."/>
            <person name="Charoenyingcharoen P."/>
            <person name="Tanasupawat S."/>
        </authorList>
    </citation>
    <scope>NUCLEOTIDE SEQUENCE [LARGE SCALE GENOMIC DNA]</scope>
    <source>
        <strain evidence="6 7">KSS8</strain>
    </source>
</reference>
<name>A0ABT1W5D5_9PROT</name>
<dbReference type="PANTHER" id="PTHR47547:SF1">
    <property type="entry name" value="ASPARTATE-PROTON SYMPORTER"/>
    <property type="match status" value="1"/>
</dbReference>
<evidence type="ECO:0000256" key="5">
    <source>
        <dbReference type="SAM" id="Phobius"/>
    </source>
</evidence>
<feature type="transmembrane region" description="Helical" evidence="5">
    <location>
        <begin position="123"/>
        <end position="147"/>
    </location>
</feature>
<dbReference type="PIRSF" id="PIRSF006060">
    <property type="entry name" value="AA_transporter"/>
    <property type="match status" value="1"/>
</dbReference>
<feature type="transmembrane region" description="Helical" evidence="5">
    <location>
        <begin position="460"/>
        <end position="481"/>
    </location>
</feature>
<evidence type="ECO:0000256" key="2">
    <source>
        <dbReference type="ARBA" id="ARBA00022692"/>
    </source>
</evidence>
<dbReference type="RefSeq" id="WP_422863554.1">
    <property type="nucleotide sequence ID" value="NZ_JAMSKV010000004.1"/>
</dbReference>
<evidence type="ECO:0000313" key="6">
    <source>
        <dbReference type="EMBL" id="MCQ8278092.1"/>
    </source>
</evidence>
<feature type="transmembrane region" description="Helical" evidence="5">
    <location>
        <begin position="84"/>
        <end position="103"/>
    </location>
</feature>
<dbReference type="Gene3D" id="1.20.1740.10">
    <property type="entry name" value="Amino acid/polyamine transporter I"/>
    <property type="match status" value="1"/>
</dbReference>
<evidence type="ECO:0000313" key="7">
    <source>
        <dbReference type="Proteomes" id="UP001524587"/>
    </source>
</evidence>
<keyword evidence="7" id="KW-1185">Reference proteome</keyword>
<dbReference type="InterPro" id="IPR052962">
    <property type="entry name" value="AA_Transporter_AGT"/>
</dbReference>
<protein>
    <submittedName>
        <fullName evidence="6">APC family permease</fullName>
    </submittedName>
</protein>
<comment type="subcellular location">
    <subcellularLocation>
        <location evidence="1">Membrane</location>
        <topology evidence="1">Multi-pass membrane protein</topology>
    </subcellularLocation>
</comment>
<dbReference type="InterPro" id="IPR002293">
    <property type="entry name" value="AA/rel_permease1"/>
</dbReference>
<feature type="transmembrane region" description="Helical" evidence="5">
    <location>
        <begin position="370"/>
        <end position="392"/>
    </location>
</feature>
<feature type="transmembrane region" description="Helical" evidence="5">
    <location>
        <begin position="43"/>
        <end position="63"/>
    </location>
</feature>
<dbReference type="PANTHER" id="PTHR47547">
    <property type="match status" value="1"/>
</dbReference>
<feature type="transmembrane region" description="Helical" evidence="5">
    <location>
        <begin position="348"/>
        <end position="364"/>
    </location>
</feature>
<evidence type="ECO:0000256" key="3">
    <source>
        <dbReference type="ARBA" id="ARBA00022989"/>
    </source>
</evidence>
<gene>
    <name evidence="6" type="ORF">NFI95_06480</name>
</gene>
<accession>A0ABT1W5D5</accession>
<feature type="transmembrane region" description="Helical" evidence="5">
    <location>
        <begin position="430"/>
        <end position="448"/>
    </location>
</feature>
<keyword evidence="3 5" id="KW-1133">Transmembrane helix</keyword>
<feature type="transmembrane region" description="Helical" evidence="5">
    <location>
        <begin position="404"/>
        <end position="424"/>
    </location>
</feature>
<organism evidence="6 7">
    <name type="scientific">Endosaccharibacter trunci</name>
    <dbReference type="NCBI Taxonomy" id="2812733"/>
    <lineage>
        <taxon>Bacteria</taxon>
        <taxon>Pseudomonadati</taxon>
        <taxon>Pseudomonadota</taxon>
        <taxon>Alphaproteobacteria</taxon>
        <taxon>Acetobacterales</taxon>
        <taxon>Acetobacteraceae</taxon>
        <taxon>Endosaccharibacter</taxon>
    </lineage>
</organism>
<dbReference type="EMBL" id="JAMSKV010000004">
    <property type="protein sequence ID" value="MCQ8278092.1"/>
    <property type="molecule type" value="Genomic_DNA"/>
</dbReference>